<dbReference type="AlphaFoldDB" id="A0A7D5EWH7"/>
<evidence type="ECO:0000313" key="2">
    <source>
        <dbReference type="Proteomes" id="UP000509638"/>
    </source>
</evidence>
<sequence length="128" mass="14234">MQRIDHFAEAFLDEIVNERDQESRRAAIDRMIHPNVCHVSFDRAVYGKSGLDQRIAVLQASLPPLARPIVQEPPAVRGNTIFFPWCLTGPSGPTRSSGSVFVVFTGTLAEWIYTTADLHRAELSAPET</sequence>
<name>A0A7D5EWH7_9MICO</name>
<dbReference type="InterPro" id="IPR032710">
    <property type="entry name" value="NTF2-like_dom_sf"/>
</dbReference>
<dbReference type="RefSeq" id="WP_178010453.1">
    <property type="nucleotide sequence ID" value="NZ_CP058316.1"/>
</dbReference>
<gene>
    <name evidence="1" type="ORF">HW566_03490</name>
</gene>
<dbReference type="Proteomes" id="UP000509638">
    <property type="component" value="Chromosome"/>
</dbReference>
<evidence type="ECO:0008006" key="3">
    <source>
        <dbReference type="Google" id="ProtNLM"/>
    </source>
</evidence>
<dbReference type="Gene3D" id="3.10.450.50">
    <property type="match status" value="1"/>
</dbReference>
<protein>
    <recommendedName>
        <fullName evidence="3">Nuclear transport factor 2 family protein</fullName>
    </recommendedName>
</protein>
<accession>A0A7D5EWH7</accession>
<organism evidence="1 2">
    <name type="scientific">Microbacterium oleivorans</name>
    <dbReference type="NCBI Taxonomy" id="273677"/>
    <lineage>
        <taxon>Bacteria</taxon>
        <taxon>Bacillati</taxon>
        <taxon>Actinomycetota</taxon>
        <taxon>Actinomycetes</taxon>
        <taxon>Micrococcales</taxon>
        <taxon>Microbacteriaceae</taxon>
        <taxon>Microbacterium</taxon>
    </lineage>
</organism>
<proteinExistence type="predicted"/>
<dbReference type="SUPFAM" id="SSF54427">
    <property type="entry name" value="NTF2-like"/>
    <property type="match status" value="1"/>
</dbReference>
<dbReference type="EMBL" id="CP058316">
    <property type="protein sequence ID" value="QLD10930.1"/>
    <property type="molecule type" value="Genomic_DNA"/>
</dbReference>
<reference evidence="1 2" key="1">
    <citation type="submission" date="2020-06" db="EMBL/GenBank/DDBJ databases">
        <authorList>
            <person name="Jo H."/>
        </authorList>
    </citation>
    <scope>NUCLEOTIDE SEQUENCE [LARGE SCALE GENOMIC DNA]</scope>
    <source>
        <strain evidence="1 2">I46</strain>
    </source>
</reference>
<evidence type="ECO:0000313" key="1">
    <source>
        <dbReference type="EMBL" id="QLD10930.1"/>
    </source>
</evidence>